<dbReference type="GO" id="GO:0005507">
    <property type="term" value="F:copper ion binding"/>
    <property type="evidence" value="ECO:0007669"/>
    <property type="project" value="InterPro"/>
</dbReference>
<dbReference type="InterPro" id="IPR019546">
    <property type="entry name" value="TAT_signal_bac_arc"/>
</dbReference>
<dbReference type="InterPro" id="IPR006311">
    <property type="entry name" value="TAT_signal"/>
</dbReference>
<evidence type="ECO:0000256" key="1">
    <source>
        <dbReference type="ARBA" id="ARBA00022618"/>
    </source>
</evidence>
<dbReference type="Pfam" id="PF00394">
    <property type="entry name" value="Cu-oxidase"/>
    <property type="match status" value="1"/>
</dbReference>
<feature type="domain" description="Plastocyanin-like" evidence="9">
    <location>
        <begin position="361"/>
        <end position="469"/>
    </location>
</feature>
<keyword evidence="12" id="KW-1185">Reference proteome</keyword>
<dbReference type="PROSITE" id="PS51318">
    <property type="entry name" value="TAT"/>
    <property type="match status" value="1"/>
</dbReference>
<dbReference type="HAMAP" id="MF_00915">
    <property type="entry name" value="FtsP"/>
    <property type="match status" value="1"/>
</dbReference>
<proteinExistence type="inferred from homology"/>
<feature type="region of interest" description="Disordered" evidence="6">
    <location>
        <begin position="344"/>
        <end position="364"/>
    </location>
</feature>
<dbReference type="InterPro" id="IPR011706">
    <property type="entry name" value="Cu-oxidase_C"/>
</dbReference>
<feature type="signal peptide" evidence="7">
    <location>
        <begin position="1"/>
        <end position="28"/>
    </location>
</feature>
<protein>
    <recommendedName>
        <fullName evidence="5">Cell division protein FtsP</fullName>
    </recommendedName>
</protein>
<dbReference type="EMBL" id="JMPR01000054">
    <property type="protein sequence ID" value="KFD17076.1"/>
    <property type="molecule type" value="Genomic_DNA"/>
</dbReference>
<gene>
    <name evidence="11" type="primary">sufI</name>
    <name evidence="5" type="synonym">ftsP</name>
    <name evidence="11" type="ORF">GTPT_3351</name>
</gene>
<evidence type="ECO:0000313" key="12">
    <source>
        <dbReference type="Proteomes" id="UP000028602"/>
    </source>
</evidence>
<dbReference type="PANTHER" id="PTHR48267:SF1">
    <property type="entry name" value="BILIRUBIN OXIDASE"/>
    <property type="match status" value="1"/>
</dbReference>
<dbReference type="Gene3D" id="2.60.40.420">
    <property type="entry name" value="Cupredoxins - blue copper proteins"/>
    <property type="match status" value="3"/>
</dbReference>
<evidence type="ECO:0000256" key="7">
    <source>
        <dbReference type="SAM" id="SignalP"/>
    </source>
</evidence>
<dbReference type="NCBIfam" id="NF008135">
    <property type="entry name" value="PRK10883.1"/>
    <property type="match status" value="1"/>
</dbReference>
<dbReference type="NCBIfam" id="TIGR01409">
    <property type="entry name" value="TAT_signal_seq"/>
    <property type="match status" value="1"/>
</dbReference>
<feature type="domain" description="Plastocyanin-like" evidence="10">
    <location>
        <begin position="54"/>
        <end position="169"/>
    </location>
</feature>
<dbReference type="GO" id="GO:0016491">
    <property type="term" value="F:oxidoreductase activity"/>
    <property type="evidence" value="ECO:0007669"/>
    <property type="project" value="UniProtKB-KW"/>
</dbReference>
<sequence length="473" mass="51765">MSFSRRQFLQLSAAAVAGTTLLPQVAQAEERGENPLPVPPLLESRRGQPLFLTLQSSHWAFSGGNKAPVWGFNGRYLGPTVRVKNGDDVKLIYSNRLQEAVSMTISGLQVPGALNGGAPRQISPNVDWAPVLPVRQPAATCWYHADTPHLMAPHVYNGLAGMWLIEDDNSKSLALPKHYGLDDFPLIIQDKRLDNFGSPEYDSHAKEGFYGDVLLVNGVQKPYVNVSRGWVRLRLLNASNARRYQLQLSDNRPFTVIAGDQGFLPAPVTVQQLALAPGERREVLVDLSQGNDVSITAGTAATFVERIKGIFQPSSILTSTLVLTLRPTGLLPLVTNDLPTQLNGPAQQSSVTGSRQIRLDDSPPGINGSAWDMMRIDTVVTQGTTERWTVQANHPQPFHIQGAVFLISSINGAPPMAEDRGWKDTVWVDGTVELLVTFPHSSSEHFPFVYYSQNLELADRGVAGQLMVQQAIN</sequence>
<dbReference type="GO" id="GO:0030288">
    <property type="term" value="C:outer membrane-bounded periplasmic space"/>
    <property type="evidence" value="ECO:0007669"/>
    <property type="project" value="UniProtKB-UniRule"/>
</dbReference>
<feature type="chain" id="PRO_5008820341" description="Cell division protein FtsP" evidence="7">
    <location>
        <begin position="29"/>
        <end position="473"/>
    </location>
</feature>
<dbReference type="CDD" id="cd13890">
    <property type="entry name" value="CuRO_3_CueO_FtsP"/>
    <property type="match status" value="1"/>
</dbReference>
<dbReference type="Pfam" id="PF07731">
    <property type="entry name" value="Cu-oxidase_2"/>
    <property type="match status" value="1"/>
</dbReference>
<comment type="caution">
    <text evidence="11">The sequence shown here is derived from an EMBL/GenBank/DDBJ whole genome shotgun (WGS) entry which is preliminary data.</text>
</comment>
<dbReference type="AlphaFoldDB" id="A0A085J9D0"/>
<dbReference type="InterPro" id="IPR008972">
    <property type="entry name" value="Cupredoxin"/>
</dbReference>
<dbReference type="CDD" id="cd13867">
    <property type="entry name" value="CuRO_2_CueO_FtsP"/>
    <property type="match status" value="1"/>
</dbReference>
<dbReference type="Pfam" id="PF07732">
    <property type="entry name" value="Cu-oxidase_3"/>
    <property type="match status" value="1"/>
</dbReference>
<evidence type="ECO:0000313" key="11">
    <source>
        <dbReference type="EMBL" id="KFD17076.1"/>
    </source>
</evidence>
<keyword evidence="4 5" id="KW-0131">Cell cycle</keyword>
<organism evidence="11 12">
    <name type="scientific">Tatumella ptyseos ATCC 33301</name>
    <dbReference type="NCBI Taxonomy" id="1005995"/>
    <lineage>
        <taxon>Bacteria</taxon>
        <taxon>Pseudomonadati</taxon>
        <taxon>Pseudomonadota</taxon>
        <taxon>Gammaproteobacteria</taxon>
        <taxon>Enterobacterales</taxon>
        <taxon>Erwiniaceae</taxon>
        <taxon>Tatumella</taxon>
    </lineage>
</organism>
<evidence type="ECO:0000256" key="5">
    <source>
        <dbReference type="HAMAP-Rule" id="MF_00915"/>
    </source>
</evidence>
<keyword evidence="3 5" id="KW-0574">Periplasm</keyword>
<comment type="subcellular location">
    <subcellularLocation>
        <location evidence="5">Periplasm</location>
    </subcellularLocation>
    <text evidence="5">Localizes to the division septum.</text>
</comment>
<dbReference type="SUPFAM" id="SSF49503">
    <property type="entry name" value="Cupredoxins"/>
    <property type="match status" value="3"/>
</dbReference>
<keyword evidence="2 7" id="KW-0732">Signal</keyword>
<evidence type="ECO:0000259" key="10">
    <source>
        <dbReference type="Pfam" id="PF07732"/>
    </source>
</evidence>
<dbReference type="Proteomes" id="UP000028602">
    <property type="component" value="Unassembled WGS sequence"/>
</dbReference>
<evidence type="ECO:0000256" key="4">
    <source>
        <dbReference type="ARBA" id="ARBA00023306"/>
    </source>
</evidence>
<evidence type="ECO:0000256" key="6">
    <source>
        <dbReference type="SAM" id="MobiDB-lite"/>
    </source>
</evidence>
<dbReference type="GO" id="GO:0043093">
    <property type="term" value="P:FtsZ-dependent cytokinesis"/>
    <property type="evidence" value="ECO:0007669"/>
    <property type="project" value="UniProtKB-UniRule"/>
</dbReference>
<evidence type="ECO:0000259" key="9">
    <source>
        <dbReference type="Pfam" id="PF07731"/>
    </source>
</evidence>
<dbReference type="RefSeq" id="WP_029990021.1">
    <property type="nucleotide sequence ID" value="NZ_ATMJ01000014.1"/>
</dbReference>
<keyword evidence="1 5" id="KW-0132">Cell division</keyword>
<evidence type="ECO:0000256" key="2">
    <source>
        <dbReference type="ARBA" id="ARBA00022729"/>
    </source>
</evidence>
<accession>A0A085J9D0</accession>
<keyword evidence="11" id="KW-0560">Oxidoreductase</keyword>
<dbReference type="InterPro" id="IPR045087">
    <property type="entry name" value="Cu-oxidase_fam"/>
</dbReference>
<dbReference type="eggNOG" id="COG2132">
    <property type="taxonomic scope" value="Bacteria"/>
</dbReference>
<comment type="function">
    <text evidence="5">Cell division protein that is required for growth during stress conditions. May be involved in protecting or stabilizing the divisomal assembly under conditions of stress.</text>
</comment>
<dbReference type="GO" id="GO:0032153">
    <property type="term" value="C:cell division site"/>
    <property type="evidence" value="ECO:0007669"/>
    <property type="project" value="UniProtKB-UniRule"/>
</dbReference>
<dbReference type="InterPro" id="IPR001117">
    <property type="entry name" value="Cu-oxidase_2nd"/>
</dbReference>
<dbReference type="PANTHER" id="PTHR48267">
    <property type="entry name" value="CUPREDOXIN SUPERFAMILY PROTEIN"/>
    <property type="match status" value="1"/>
</dbReference>
<evidence type="ECO:0000259" key="8">
    <source>
        <dbReference type="Pfam" id="PF00394"/>
    </source>
</evidence>
<reference evidence="11 12" key="1">
    <citation type="submission" date="2014-05" db="EMBL/GenBank/DDBJ databases">
        <title>ATOL: Assembling a taxonomically balanced genome-scale reconstruction of the evolutionary history of the Enterobacteriaceae.</title>
        <authorList>
            <person name="Plunkett G.III."/>
            <person name="Neeno-Eckwall E.C."/>
            <person name="Glasner J.D."/>
            <person name="Perna N.T."/>
        </authorList>
    </citation>
    <scope>NUCLEOTIDE SEQUENCE [LARGE SCALE GENOMIC DNA]</scope>
    <source>
        <strain evidence="11 12">ATCC 33301</strain>
    </source>
</reference>
<evidence type="ECO:0000256" key="3">
    <source>
        <dbReference type="ARBA" id="ARBA00022764"/>
    </source>
</evidence>
<name>A0A085J9D0_9GAMM</name>
<dbReference type="InterPro" id="IPR011707">
    <property type="entry name" value="Cu-oxidase-like_N"/>
</dbReference>
<feature type="domain" description="Plastocyanin-like" evidence="8">
    <location>
        <begin position="230"/>
        <end position="291"/>
    </location>
</feature>
<comment type="similarity">
    <text evidence="5">Belongs to the FtsP family.</text>
</comment>
<dbReference type="OrthoDB" id="9757546at2"/>
<feature type="compositionally biased region" description="Polar residues" evidence="6">
    <location>
        <begin position="344"/>
        <end position="355"/>
    </location>
</feature>
<dbReference type="InterPro" id="IPR026589">
    <property type="entry name" value="FtsP"/>
</dbReference>